<proteinExistence type="predicted"/>
<dbReference type="AlphaFoldDB" id="A0A812UWX4"/>
<reference evidence="2" key="1">
    <citation type="submission" date="2021-02" db="EMBL/GenBank/DDBJ databases">
        <authorList>
            <person name="Dougan E. K."/>
            <person name="Rhodes N."/>
            <person name="Thang M."/>
            <person name="Chan C."/>
        </authorList>
    </citation>
    <scope>NUCLEOTIDE SEQUENCE</scope>
</reference>
<organism evidence="2 3">
    <name type="scientific">Symbiodinium natans</name>
    <dbReference type="NCBI Taxonomy" id="878477"/>
    <lineage>
        <taxon>Eukaryota</taxon>
        <taxon>Sar</taxon>
        <taxon>Alveolata</taxon>
        <taxon>Dinophyceae</taxon>
        <taxon>Suessiales</taxon>
        <taxon>Symbiodiniaceae</taxon>
        <taxon>Symbiodinium</taxon>
    </lineage>
</organism>
<evidence type="ECO:0000313" key="3">
    <source>
        <dbReference type="Proteomes" id="UP000604046"/>
    </source>
</evidence>
<gene>
    <name evidence="2" type="ORF">SNAT2548_LOCUS34328</name>
</gene>
<sequence length="114" mass="12637">MSSKHNFPDRFVQPPTCVDKPIAKKDATGVRVAIRIGSIEAEASHDESMDRVKQREAPRSKNVKLAQSVRAAEKDFWLESEPLHRATAASYQVWKQSGTCSLGVHFAWAGDSPC</sequence>
<feature type="region of interest" description="Disordered" evidence="1">
    <location>
        <begin position="43"/>
        <end position="65"/>
    </location>
</feature>
<name>A0A812UWX4_9DINO</name>
<dbReference type="EMBL" id="CAJNDS010002802">
    <property type="protein sequence ID" value="CAE7603615.1"/>
    <property type="molecule type" value="Genomic_DNA"/>
</dbReference>
<protein>
    <submittedName>
        <fullName evidence="2">Uncharacterized protein</fullName>
    </submittedName>
</protein>
<evidence type="ECO:0000256" key="1">
    <source>
        <dbReference type="SAM" id="MobiDB-lite"/>
    </source>
</evidence>
<accession>A0A812UWX4</accession>
<evidence type="ECO:0000313" key="2">
    <source>
        <dbReference type="EMBL" id="CAE7603615.1"/>
    </source>
</evidence>
<comment type="caution">
    <text evidence="2">The sequence shown here is derived from an EMBL/GenBank/DDBJ whole genome shotgun (WGS) entry which is preliminary data.</text>
</comment>
<dbReference type="Proteomes" id="UP000604046">
    <property type="component" value="Unassembled WGS sequence"/>
</dbReference>
<keyword evidence="3" id="KW-1185">Reference proteome</keyword>
<feature type="compositionally biased region" description="Basic and acidic residues" evidence="1">
    <location>
        <begin position="43"/>
        <end position="59"/>
    </location>
</feature>